<dbReference type="OrthoDB" id="2418081at2759"/>
<dbReference type="EMBL" id="NMUH01003155">
    <property type="protein sequence ID" value="MQM04101.1"/>
    <property type="molecule type" value="Genomic_DNA"/>
</dbReference>
<reference evidence="2" key="1">
    <citation type="submission" date="2017-07" db="EMBL/GenBank/DDBJ databases">
        <title>Taro Niue Genome Assembly and Annotation.</title>
        <authorList>
            <person name="Atibalentja N."/>
            <person name="Keating K."/>
            <person name="Fields C.J."/>
        </authorList>
    </citation>
    <scope>NUCLEOTIDE SEQUENCE</scope>
    <source>
        <strain evidence="2">Niue_2</strain>
        <tissue evidence="2">Leaf</tissue>
    </source>
</reference>
<feature type="transmembrane region" description="Helical" evidence="1">
    <location>
        <begin position="26"/>
        <end position="49"/>
    </location>
</feature>
<evidence type="ECO:0000313" key="3">
    <source>
        <dbReference type="Proteomes" id="UP000652761"/>
    </source>
</evidence>
<comment type="caution">
    <text evidence="2">The sequence shown here is derived from an EMBL/GenBank/DDBJ whole genome shotgun (WGS) entry which is preliminary data.</text>
</comment>
<keyword evidence="1" id="KW-1133">Transmembrane helix</keyword>
<organism evidence="2 3">
    <name type="scientific">Colocasia esculenta</name>
    <name type="common">Wild taro</name>
    <name type="synonym">Arum esculentum</name>
    <dbReference type="NCBI Taxonomy" id="4460"/>
    <lineage>
        <taxon>Eukaryota</taxon>
        <taxon>Viridiplantae</taxon>
        <taxon>Streptophyta</taxon>
        <taxon>Embryophyta</taxon>
        <taxon>Tracheophyta</taxon>
        <taxon>Spermatophyta</taxon>
        <taxon>Magnoliopsida</taxon>
        <taxon>Liliopsida</taxon>
        <taxon>Araceae</taxon>
        <taxon>Aroideae</taxon>
        <taxon>Colocasieae</taxon>
        <taxon>Colocasia</taxon>
    </lineage>
</organism>
<name>A0A843WEN6_COLES</name>
<sequence length="129" mass="13876">MNWQCPWRRPSYSATGSLLPSSSGPAVAIAAAASLFLLLLLSSSSLFSFPSSHWGREASLLSFNSRGSRGEGGMTTRGFVLWLHGLGDSGPANEPIKAYFTSPEFKTTRWSFPSASHLPVSCNWAVQPP</sequence>
<dbReference type="AlphaFoldDB" id="A0A843WEN6"/>
<dbReference type="Gene3D" id="3.40.50.1820">
    <property type="entry name" value="alpha/beta hydrolase"/>
    <property type="match status" value="1"/>
</dbReference>
<keyword evidence="3" id="KW-1185">Reference proteome</keyword>
<evidence type="ECO:0000313" key="2">
    <source>
        <dbReference type="EMBL" id="MQM04101.1"/>
    </source>
</evidence>
<protein>
    <recommendedName>
        <fullName evidence="4">Phospholipase/carboxylesterase/thioesterase domain-containing protein</fullName>
    </recommendedName>
</protein>
<keyword evidence="1" id="KW-0812">Transmembrane</keyword>
<proteinExistence type="predicted"/>
<dbReference type="Proteomes" id="UP000652761">
    <property type="component" value="Unassembled WGS sequence"/>
</dbReference>
<evidence type="ECO:0000256" key="1">
    <source>
        <dbReference type="SAM" id="Phobius"/>
    </source>
</evidence>
<keyword evidence="1" id="KW-0472">Membrane</keyword>
<accession>A0A843WEN6</accession>
<gene>
    <name evidence="2" type="ORF">Taro_036894</name>
</gene>
<evidence type="ECO:0008006" key="4">
    <source>
        <dbReference type="Google" id="ProtNLM"/>
    </source>
</evidence>
<dbReference type="InterPro" id="IPR029058">
    <property type="entry name" value="AB_hydrolase_fold"/>
</dbReference>